<reference evidence="2" key="1">
    <citation type="journal article" date="2019" name="Int. J. Syst. Evol. Microbiol.">
        <title>The Global Catalogue of Microorganisms (GCM) 10K type strain sequencing project: providing services to taxonomists for standard genome sequencing and annotation.</title>
        <authorList>
            <consortium name="The Broad Institute Genomics Platform"/>
            <consortium name="The Broad Institute Genome Sequencing Center for Infectious Disease"/>
            <person name="Wu L."/>
            <person name="Ma J."/>
        </authorList>
    </citation>
    <scope>NUCLEOTIDE SEQUENCE [LARGE SCALE GENOMIC DNA]</scope>
    <source>
        <strain evidence="2">CECT 7649</strain>
    </source>
</reference>
<gene>
    <name evidence="1" type="ORF">ACFQ0S_06655</name>
</gene>
<dbReference type="Proteomes" id="UP001597051">
    <property type="component" value="Unassembled WGS sequence"/>
</dbReference>
<evidence type="ECO:0000313" key="2">
    <source>
        <dbReference type="Proteomes" id="UP001597051"/>
    </source>
</evidence>
<dbReference type="EMBL" id="JBHTIZ010000016">
    <property type="protein sequence ID" value="MFD0984159.1"/>
    <property type="molecule type" value="Genomic_DNA"/>
</dbReference>
<dbReference type="SUPFAM" id="SSF49464">
    <property type="entry name" value="Carboxypeptidase regulatory domain-like"/>
    <property type="match status" value="1"/>
</dbReference>
<comment type="caution">
    <text evidence="1">The sequence shown here is derived from an EMBL/GenBank/DDBJ whole genome shotgun (WGS) entry which is preliminary data.</text>
</comment>
<accession>A0ABW3J1F5</accession>
<dbReference type="Pfam" id="PF13715">
    <property type="entry name" value="CarbopepD_reg_2"/>
    <property type="match status" value="1"/>
</dbReference>
<dbReference type="InterPro" id="IPR008969">
    <property type="entry name" value="CarboxyPept-like_regulatory"/>
</dbReference>
<dbReference type="RefSeq" id="WP_379759782.1">
    <property type="nucleotide sequence ID" value="NZ_JBHSYB010000068.1"/>
</dbReference>
<sequence length="248" mass="28353">MKSKIGILTIIFFGHVCLGQIGARKLIRGQVVNDSINVENVVVFNTNSKTGTVTSNQGFFSIYVMQSDTLVFSGLQFKSKKIVYSEIKGSEIKVKLETFAYQLSEVVVFKEEKTKPIAGSQAIVDKEYFDDEKSSPKNRTMTQVGGIENPIDFVRIYKDVFKILKISTPKKSDFTTKIDFTEVVMKKIDYSFFNNTLKLKDDEIKLFLVYCENDPKSSVLLKSNTKFELMDFLIEKNIEFKKIANFEK</sequence>
<name>A0ABW3J1F5_9FLAO</name>
<evidence type="ECO:0000313" key="1">
    <source>
        <dbReference type="EMBL" id="MFD0984159.1"/>
    </source>
</evidence>
<proteinExistence type="predicted"/>
<keyword evidence="2" id="KW-1185">Reference proteome</keyword>
<evidence type="ECO:0008006" key="3">
    <source>
        <dbReference type="Google" id="ProtNLM"/>
    </source>
</evidence>
<organism evidence="1 2">
    <name type="scientific">Flavobacterium myungsuense</name>
    <dbReference type="NCBI Taxonomy" id="651823"/>
    <lineage>
        <taxon>Bacteria</taxon>
        <taxon>Pseudomonadati</taxon>
        <taxon>Bacteroidota</taxon>
        <taxon>Flavobacteriia</taxon>
        <taxon>Flavobacteriales</taxon>
        <taxon>Flavobacteriaceae</taxon>
        <taxon>Flavobacterium</taxon>
    </lineage>
</organism>
<protein>
    <recommendedName>
        <fullName evidence="3">Carboxypeptidase-like regulatory domain-containing protein</fullName>
    </recommendedName>
</protein>